<dbReference type="AlphaFoldDB" id="A0AAV3R2Q0"/>
<dbReference type="PANTHER" id="PTHR33401:SF3">
    <property type="entry name" value="LOW AFFINITY POTASSIUM TRANSPORT SYSTEM PROTEIN"/>
    <property type="match status" value="1"/>
</dbReference>
<comment type="caution">
    <text evidence="1">The sequence shown here is derived from an EMBL/GenBank/DDBJ whole genome shotgun (WGS) entry which is preliminary data.</text>
</comment>
<gene>
    <name evidence="1" type="ORF">LIER_24829</name>
</gene>
<dbReference type="PANTHER" id="PTHR33401">
    <property type="entry name" value="LIGHT-HARVESTING COMPLEX-LIKE PROTEIN OHP2, CHLOROPLASTIC"/>
    <property type="match status" value="1"/>
</dbReference>
<reference evidence="1 2" key="1">
    <citation type="submission" date="2024-01" db="EMBL/GenBank/DDBJ databases">
        <title>The complete chloroplast genome sequence of Lithospermum erythrorhizon: insights into the phylogenetic relationship among Boraginaceae species and the maternal lineages of purple gromwells.</title>
        <authorList>
            <person name="Okada T."/>
            <person name="Watanabe K."/>
        </authorList>
    </citation>
    <scope>NUCLEOTIDE SEQUENCE [LARGE SCALE GENOMIC DNA]</scope>
</reference>
<evidence type="ECO:0000313" key="1">
    <source>
        <dbReference type="EMBL" id="GAA0170605.1"/>
    </source>
</evidence>
<proteinExistence type="predicted"/>
<evidence type="ECO:0000313" key="2">
    <source>
        <dbReference type="Proteomes" id="UP001454036"/>
    </source>
</evidence>
<keyword evidence="2" id="KW-1185">Reference proteome</keyword>
<accession>A0AAV3R2Q0</accession>
<dbReference type="Proteomes" id="UP001454036">
    <property type="component" value="Unassembled WGS sequence"/>
</dbReference>
<organism evidence="1 2">
    <name type="scientific">Lithospermum erythrorhizon</name>
    <name type="common">Purple gromwell</name>
    <name type="synonym">Lithospermum officinale var. erythrorhizon</name>
    <dbReference type="NCBI Taxonomy" id="34254"/>
    <lineage>
        <taxon>Eukaryota</taxon>
        <taxon>Viridiplantae</taxon>
        <taxon>Streptophyta</taxon>
        <taxon>Embryophyta</taxon>
        <taxon>Tracheophyta</taxon>
        <taxon>Spermatophyta</taxon>
        <taxon>Magnoliopsida</taxon>
        <taxon>eudicotyledons</taxon>
        <taxon>Gunneridae</taxon>
        <taxon>Pentapetalae</taxon>
        <taxon>asterids</taxon>
        <taxon>lamiids</taxon>
        <taxon>Boraginales</taxon>
        <taxon>Boraginaceae</taxon>
        <taxon>Boraginoideae</taxon>
        <taxon>Lithospermeae</taxon>
        <taxon>Lithospermum</taxon>
    </lineage>
</organism>
<protein>
    <submittedName>
        <fullName evidence="1">Uncharacterized protein</fullName>
    </submittedName>
</protein>
<sequence>MLFAVEGGGFFSSSASGYRKGLTLILLVPVVDQETDPDNQLASNKNRLVRASLVCFGCATTGLDCSLPLKVIPTQHQEVLPKVSLPDKDKDQTYSLDLVVEENIIKKVTIKSCLRKSKNKKILVSCGSNEEHEVSLEKDNDSGWQTETTQTRKVQWTDTHGGELVEIREFEPELVHHLCVLGIGVHCDFHGLRDDGGSDAGNDGTETACACTIM</sequence>
<dbReference type="EMBL" id="BAABME010007316">
    <property type="protein sequence ID" value="GAA0170605.1"/>
    <property type="molecule type" value="Genomic_DNA"/>
</dbReference>
<name>A0AAV3R2Q0_LITER</name>